<feature type="domain" description="Mannosylglycerate hydrolase MGH1-like glycoside hydrolase" evidence="6">
    <location>
        <begin position="397"/>
        <end position="722"/>
    </location>
</feature>
<evidence type="ECO:0000256" key="3">
    <source>
        <dbReference type="ARBA" id="ARBA00023295"/>
    </source>
</evidence>
<organism evidence="7 8">
    <name type="scientific">Terrabacter terrae</name>
    <dbReference type="NCBI Taxonomy" id="318434"/>
    <lineage>
        <taxon>Bacteria</taxon>
        <taxon>Bacillati</taxon>
        <taxon>Actinomycetota</taxon>
        <taxon>Actinomycetes</taxon>
        <taxon>Micrococcales</taxon>
        <taxon>Intrasporangiaceae</taxon>
        <taxon>Terrabacter</taxon>
    </lineage>
</organism>
<dbReference type="SUPFAM" id="SSF48208">
    <property type="entry name" value="Six-hairpin glycosidases"/>
    <property type="match status" value="1"/>
</dbReference>
<accession>A0ABP5FVF8</accession>
<dbReference type="InterPro" id="IPR012341">
    <property type="entry name" value="6hp_glycosidase-like_sf"/>
</dbReference>
<dbReference type="InterPro" id="IPR008928">
    <property type="entry name" value="6-hairpin_glycosidase_sf"/>
</dbReference>
<evidence type="ECO:0000313" key="7">
    <source>
        <dbReference type="EMBL" id="GAA2032448.1"/>
    </source>
</evidence>
<evidence type="ECO:0000256" key="5">
    <source>
        <dbReference type="SAM" id="SignalP"/>
    </source>
</evidence>
<feature type="region of interest" description="Disordered" evidence="4">
    <location>
        <begin position="34"/>
        <end position="60"/>
    </location>
</feature>
<evidence type="ECO:0000256" key="1">
    <source>
        <dbReference type="ARBA" id="ARBA00010833"/>
    </source>
</evidence>
<feature type="region of interest" description="Disordered" evidence="4">
    <location>
        <begin position="819"/>
        <end position="842"/>
    </location>
</feature>
<feature type="compositionally biased region" description="Low complexity" evidence="4">
    <location>
        <begin position="34"/>
        <end position="55"/>
    </location>
</feature>
<name>A0ABP5FVF8_9MICO</name>
<evidence type="ECO:0000259" key="6">
    <source>
        <dbReference type="Pfam" id="PF22422"/>
    </source>
</evidence>
<keyword evidence="3" id="KW-0326">Glycosidase</keyword>
<keyword evidence="2" id="KW-0378">Hydrolase</keyword>
<keyword evidence="8" id="KW-1185">Reference proteome</keyword>
<feature type="signal peptide" evidence="5">
    <location>
        <begin position="1"/>
        <end position="36"/>
    </location>
</feature>
<dbReference type="Pfam" id="PF22422">
    <property type="entry name" value="MGH1-like_GH"/>
    <property type="match status" value="1"/>
</dbReference>
<keyword evidence="5" id="KW-0732">Signal</keyword>
<gene>
    <name evidence="7" type="ORF">GCM10009740_23180</name>
</gene>
<feature type="chain" id="PRO_5046810149" description="Mannosylglycerate hydrolase MGH1-like glycoside hydrolase domain-containing protein" evidence="5">
    <location>
        <begin position="37"/>
        <end position="842"/>
    </location>
</feature>
<reference evidence="8" key="1">
    <citation type="journal article" date="2019" name="Int. J. Syst. Evol. Microbiol.">
        <title>The Global Catalogue of Microorganisms (GCM) 10K type strain sequencing project: providing services to taxonomists for standard genome sequencing and annotation.</title>
        <authorList>
            <consortium name="The Broad Institute Genomics Platform"/>
            <consortium name="The Broad Institute Genome Sequencing Center for Infectious Disease"/>
            <person name="Wu L."/>
            <person name="Ma J."/>
        </authorList>
    </citation>
    <scope>NUCLEOTIDE SEQUENCE [LARGE SCALE GENOMIC DNA]</scope>
    <source>
        <strain evidence="8">JCM 14283</strain>
    </source>
</reference>
<protein>
    <recommendedName>
        <fullName evidence="6">Mannosylglycerate hydrolase MGH1-like glycoside hydrolase domain-containing protein</fullName>
    </recommendedName>
</protein>
<dbReference type="InterPro" id="IPR004888">
    <property type="entry name" value="Glycoside_hydrolase_63"/>
</dbReference>
<evidence type="ECO:0000313" key="8">
    <source>
        <dbReference type="Proteomes" id="UP001501285"/>
    </source>
</evidence>
<comment type="caution">
    <text evidence="7">The sequence shown here is derived from an EMBL/GenBank/DDBJ whole genome shotgun (WGS) entry which is preliminary data.</text>
</comment>
<dbReference type="InterPro" id="IPR054491">
    <property type="entry name" value="MGH1-like_GH"/>
</dbReference>
<dbReference type="Gene3D" id="1.50.10.10">
    <property type="match status" value="1"/>
</dbReference>
<comment type="similarity">
    <text evidence="1">Belongs to the glycosyl hydrolase 63 family.</text>
</comment>
<dbReference type="EMBL" id="BAAANB010000021">
    <property type="protein sequence ID" value="GAA2032448.1"/>
    <property type="molecule type" value="Genomic_DNA"/>
</dbReference>
<proteinExistence type="inferred from homology"/>
<dbReference type="PANTHER" id="PTHR10412:SF11">
    <property type="entry name" value="MANNOSYL-OLIGOSACCHARIDE GLUCOSIDASE"/>
    <property type="match status" value="1"/>
</dbReference>
<evidence type="ECO:0000256" key="4">
    <source>
        <dbReference type="SAM" id="MobiDB-lite"/>
    </source>
</evidence>
<evidence type="ECO:0000256" key="2">
    <source>
        <dbReference type="ARBA" id="ARBA00022801"/>
    </source>
</evidence>
<sequence length="842" mass="91502">MSRPARTLRVRNVTAGAMATLVVAAVGAAATSPASASPTEQLTARSAARAAAASSDHPELAPLSRPFAMPGFKEQEFNGALFVGKGETRFSVSVDLLTKDGKVINENMVPSIWKIGPIATDGSYYEIELSTDDRVITKERLGGLQATIDHPESWSAADVAAAKAQLPGLQAKYDALQAGKRNVVVKYARVNDSELVGSVTALDDDTSLWLDASAPWLEPSTYAVQGDSSLTGTSAGIRDASRTGHFRVDANTAARTTGSWATLKDMLAGMVGKPAASGQGAAALRYHLDKGQTLTFTARMGETPVAQSTRSQDDTLAFIANARAHVDDSSVHGSGPVARATTFMRDAMALNANYDEKYDRSFVMWGLGGGGDDIFKGWDSGWDGITANSLDPALAIDHIRDFYDQNGGPRYDQLNAGPMHAYLAWRTYTRTGDKSVLELVYPYFTSYIARMPEFDTDRDGLLESPWAGPRQGGRGNHLGLDDSPQYWNFKQIVTNGTDNRDNTDLTDVALNSYYGLFADNLSRMATALGKPDDAAKYAALHDQLKKRMNEHLWNAERGLYLNRYLDGSWEQTNTPTVFYPLFGGLATPERAKVLVDQHLLNPAEYWGQYAVPSVARNDPAFCNSGAKHPGVTGYEYFQKQGEEDACEEWQGAVWPPMNATVYDGLKRYGFDKPAADLATKSTNLWLTTWEYLGWFPEYFDPEPGQVINSAATDTTWRTYSWSNLMPLMGTQELIADEPWGDPNGFRFGTLGLPGTNEVDDVPLHGHRYAVTAGTNTTLLKEDGHLVLQAVGGRVVVRDFVYDGSAATFSVKAEKPTRLSLHPRGGGKPKVVSVPAGTSTLTL</sequence>
<dbReference type="PANTHER" id="PTHR10412">
    <property type="entry name" value="MANNOSYL-OLIGOSACCHARIDE GLUCOSIDASE"/>
    <property type="match status" value="1"/>
</dbReference>
<dbReference type="Proteomes" id="UP001501285">
    <property type="component" value="Unassembled WGS sequence"/>
</dbReference>